<dbReference type="RefSeq" id="WP_264287172.1">
    <property type="nucleotide sequence ID" value="NZ_JAOZEV010000008.1"/>
</dbReference>
<keyword evidence="1" id="KW-1133">Transmembrane helix</keyword>
<proteinExistence type="predicted"/>
<keyword evidence="1" id="KW-0812">Transmembrane</keyword>
<organism evidence="2 3">
    <name type="scientific">Flavobacterium frigoritolerans</name>
    <dbReference type="NCBI Taxonomy" id="2987686"/>
    <lineage>
        <taxon>Bacteria</taxon>
        <taxon>Pseudomonadati</taxon>
        <taxon>Bacteroidota</taxon>
        <taxon>Flavobacteriia</taxon>
        <taxon>Flavobacteriales</taxon>
        <taxon>Flavobacteriaceae</taxon>
        <taxon>Flavobacterium</taxon>
    </lineage>
</organism>
<dbReference type="Proteomes" id="UP001151133">
    <property type="component" value="Unassembled WGS sequence"/>
</dbReference>
<accession>A0A9X2ZNE0</accession>
<gene>
    <name evidence="2" type="ORF">OIU80_11635</name>
</gene>
<evidence type="ECO:0000313" key="3">
    <source>
        <dbReference type="Proteomes" id="UP001151133"/>
    </source>
</evidence>
<reference evidence="2" key="1">
    <citation type="submission" date="2022-10" db="EMBL/GenBank/DDBJ databases">
        <title>Two novel species of Flavobacterium.</title>
        <authorList>
            <person name="Liu Q."/>
            <person name="Xin Y.-H."/>
        </authorList>
    </citation>
    <scope>NUCLEOTIDE SEQUENCE</scope>
    <source>
        <strain evidence="2">LS1R47</strain>
    </source>
</reference>
<keyword evidence="3" id="KW-1185">Reference proteome</keyword>
<protein>
    <submittedName>
        <fullName evidence="2">Uncharacterized protein</fullName>
    </submittedName>
</protein>
<evidence type="ECO:0000313" key="2">
    <source>
        <dbReference type="EMBL" id="MCV9932932.1"/>
    </source>
</evidence>
<feature type="transmembrane region" description="Helical" evidence="1">
    <location>
        <begin position="20"/>
        <end position="40"/>
    </location>
</feature>
<name>A0A9X2ZNE0_9FLAO</name>
<dbReference type="AlphaFoldDB" id="A0A9X2ZNE0"/>
<evidence type="ECO:0000256" key="1">
    <source>
        <dbReference type="SAM" id="Phobius"/>
    </source>
</evidence>
<keyword evidence="1" id="KW-0472">Membrane</keyword>
<comment type="caution">
    <text evidence="2">The sequence shown here is derived from an EMBL/GenBank/DDBJ whole genome shotgun (WGS) entry which is preliminary data.</text>
</comment>
<sequence length="113" mass="13401">MALLKKYYRFQANSILESVIALTIISVCLYFSIIIFARVYTPSTSIRFYTTQNKANELFFLKEIRNDSLLEENENFQIEEEVLNNNLKKIYITSKDSAQFKFKKIFYVQNNSQ</sequence>
<dbReference type="EMBL" id="JAOZEV010000008">
    <property type="protein sequence ID" value="MCV9932932.1"/>
    <property type="molecule type" value="Genomic_DNA"/>
</dbReference>